<feature type="region of interest" description="Disordered" evidence="5">
    <location>
        <begin position="214"/>
        <end position="245"/>
    </location>
</feature>
<protein>
    <submittedName>
        <fullName evidence="7">Leucine Rich Repeat</fullName>
    </submittedName>
</protein>
<feature type="transmembrane region" description="Helical" evidence="6">
    <location>
        <begin position="188"/>
        <end position="210"/>
    </location>
</feature>
<feature type="compositionally biased region" description="Polar residues" evidence="5">
    <location>
        <begin position="214"/>
        <end position="241"/>
    </location>
</feature>
<dbReference type="InterPro" id="IPR032675">
    <property type="entry name" value="LRR_dom_sf"/>
</dbReference>
<keyword evidence="4" id="KW-0067">ATP-binding</keyword>
<dbReference type="EMBL" id="CAICTM010001815">
    <property type="protein sequence ID" value="CAB9526370.1"/>
    <property type="molecule type" value="Genomic_DNA"/>
</dbReference>
<comment type="caution">
    <text evidence="7">The sequence shown here is derived from an EMBL/GenBank/DDBJ whole genome shotgun (WGS) entry which is preliminary data.</text>
</comment>
<keyword evidence="6" id="KW-1133">Transmembrane helix</keyword>
<name>A0A9N8EX63_9STRA</name>
<dbReference type="AlphaFoldDB" id="A0A9N8EX63"/>
<reference evidence="7" key="1">
    <citation type="submission" date="2020-06" db="EMBL/GenBank/DDBJ databases">
        <authorList>
            <consortium name="Plant Systems Biology data submission"/>
        </authorList>
    </citation>
    <scope>NUCLEOTIDE SEQUENCE</scope>
    <source>
        <strain evidence="7">D6</strain>
    </source>
</reference>
<evidence type="ECO:0000313" key="8">
    <source>
        <dbReference type="Proteomes" id="UP001153069"/>
    </source>
</evidence>
<sequence>MEQQQTDDDDGQGDGSIGKSSKKNSACIKDGHNIKEDCEVDAEEDQAEEAKRKDRDGNDVTIDKAKQTLDSSLLDDIASAVQPLPRRTRRREPDGPGAYCIQHPAPLRGLPTSGPAPLQSEDNQSDQENNDVILGAEVVTEEEQDLETGSCPAPGATDNEMEVYDAQILPDRKKRHNANQQRDSKKCVGILVVLGMLAVVAVVLIPVFLLRSDSSTRTSGSHNSENVKGNNVSTSHNSSSAAEDHSVQVHVFTEQPVPTLYPPFQDSLPVAIQKEIEDPSSPFYLANLWMLQDPNLHNYSEERQKQRFYMAILYYATNGDSWLQKDGWMSYNVSECQWFSFSSLSSDSIYYVPNTCNSNGTLVSLSLANNNLTGTWPLFPTTLLSEIQVFDVGNNHIVGTVPPLISNPHLEVIIMSNNNFAGPLTAGDGLFDFKFKVVMTNGNRITSGVPNREGLLLQILQHSLEVLNSTDNLFRGEMPTELGLCTKLAYLGRGDTLIPGNLPSELGLLSETLRHVEVSGSAAMNGTLPTELGALTQLTHLGIAETAITGRIPAELCNRMWEGSLVIDANCSMVECCSWNTECCYMQNT</sequence>
<dbReference type="PANTHER" id="PTHR48056:SF81">
    <property type="entry name" value="RECEPTOR PROTEIN-TYROSINE KINASE CEPR1"/>
    <property type="match status" value="1"/>
</dbReference>
<keyword evidence="6" id="KW-0812">Transmembrane</keyword>
<dbReference type="InterPro" id="IPR050647">
    <property type="entry name" value="Plant_LRR-RLKs"/>
</dbReference>
<dbReference type="GO" id="GO:0005524">
    <property type="term" value="F:ATP binding"/>
    <property type="evidence" value="ECO:0007669"/>
    <property type="project" value="UniProtKB-KW"/>
</dbReference>
<evidence type="ECO:0000256" key="1">
    <source>
        <dbReference type="ARBA" id="ARBA00022614"/>
    </source>
</evidence>
<feature type="region of interest" description="Disordered" evidence="5">
    <location>
        <begin position="1"/>
        <end position="129"/>
    </location>
</feature>
<keyword evidence="2" id="KW-0677">Repeat</keyword>
<feature type="compositionally biased region" description="Basic and acidic residues" evidence="5">
    <location>
        <begin position="48"/>
        <end position="67"/>
    </location>
</feature>
<organism evidence="7 8">
    <name type="scientific">Seminavis robusta</name>
    <dbReference type="NCBI Taxonomy" id="568900"/>
    <lineage>
        <taxon>Eukaryota</taxon>
        <taxon>Sar</taxon>
        <taxon>Stramenopiles</taxon>
        <taxon>Ochrophyta</taxon>
        <taxon>Bacillariophyta</taxon>
        <taxon>Bacillariophyceae</taxon>
        <taxon>Bacillariophycidae</taxon>
        <taxon>Naviculales</taxon>
        <taxon>Naviculaceae</taxon>
        <taxon>Seminavis</taxon>
    </lineage>
</organism>
<gene>
    <name evidence="7" type="ORF">SEMRO_1817_G299560.1</name>
</gene>
<keyword evidence="3" id="KW-0547">Nucleotide-binding</keyword>
<proteinExistence type="predicted"/>
<feature type="compositionally biased region" description="Acidic residues" evidence="5">
    <location>
        <begin position="1"/>
        <end position="12"/>
    </location>
</feature>
<dbReference type="Proteomes" id="UP001153069">
    <property type="component" value="Unassembled WGS sequence"/>
</dbReference>
<keyword evidence="1" id="KW-0433">Leucine-rich repeat</keyword>
<accession>A0A9N8EX63</accession>
<dbReference type="Gene3D" id="3.80.10.10">
    <property type="entry name" value="Ribonuclease Inhibitor"/>
    <property type="match status" value="1"/>
</dbReference>
<evidence type="ECO:0000256" key="6">
    <source>
        <dbReference type="SAM" id="Phobius"/>
    </source>
</evidence>
<feature type="compositionally biased region" description="Acidic residues" evidence="5">
    <location>
        <begin position="38"/>
        <end position="47"/>
    </location>
</feature>
<evidence type="ECO:0000256" key="3">
    <source>
        <dbReference type="ARBA" id="ARBA00022741"/>
    </source>
</evidence>
<evidence type="ECO:0000313" key="7">
    <source>
        <dbReference type="EMBL" id="CAB9526370.1"/>
    </source>
</evidence>
<keyword evidence="6" id="KW-0472">Membrane</keyword>
<evidence type="ECO:0000256" key="2">
    <source>
        <dbReference type="ARBA" id="ARBA00022737"/>
    </source>
</evidence>
<evidence type="ECO:0000256" key="5">
    <source>
        <dbReference type="SAM" id="MobiDB-lite"/>
    </source>
</evidence>
<evidence type="ECO:0000256" key="4">
    <source>
        <dbReference type="ARBA" id="ARBA00022840"/>
    </source>
</evidence>
<dbReference type="PANTHER" id="PTHR48056">
    <property type="entry name" value="LRR RECEPTOR-LIKE SERINE/THREONINE-PROTEIN KINASE-RELATED"/>
    <property type="match status" value="1"/>
</dbReference>
<dbReference type="SUPFAM" id="SSF52058">
    <property type="entry name" value="L domain-like"/>
    <property type="match status" value="1"/>
</dbReference>
<keyword evidence="8" id="KW-1185">Reference proteome</keyword>